<gene>
    <name evidence="3" type="ORF">HF576_02900</name>
</gene>
<keyword evidence="4" id="KW-1185">Reference proteome</keyword>
<evidence type="ECO:0000259" key="2">
    <source>
        <dbReference type="Pfam" id="PF00561"/>
    </source>
</evidence>
<dbReference type="Proteomes" id="UP001429745">
    <property type="component" value="Unassembled WGS sequence"/>
</dbReference>
<dbReference type="InterPro" id="IPR050471">
    <property type="entry name" value="AB_hydrolase"/>
</dbReference>
<dbReference type="SUPFAM" id="SSF53474">
    <property type="entry name" value="alpha/beta-Hydrolases"/>
    <property type="match status" value="1"/>
</dbReference>
<accession>A0ABX1K9H5</accession>
<dbReference type="PANTHER" id="PTHR43433:SF5">
    <property type="entry name" value="AB HYDROLASE-1 DOMAIN-CONTAINING PROTEIN"/>
    <property type="match status" value="1"/>
</dbReference>
<keyword evidence="3" id="KW-0378">Hydrolase</keyword>
<evidence type="ECO:0000313" key="4">
    <source>
        <dbReference type="Proteomes" id="UP001429745"/>
    </source>
</evidence>
<dbReference type="RefSeq" id="WP_168911261.1">
    <property type="nucleotide sequence ID" value="NZ_JABACI010000001.1"/>
</dbReference>
<organism evidence="3 4">
    <name type="scientific">Microbacterium salsuginis</name>
    <dbReference type="NCBI Taxonomy" id="2722803"/>
    <lineage>
        <taxon>Bacteria</taxon>
        <taxon>Bacillati</taxon>
        <taxon>Actinomycetota</taxon>
        <taxon>Actinomycetes</taxon>
        <taxon>Micrococcales</taxon>
        <taxon>Microbacteriaceae</taxon>
        <taxon>Microbacterium</taxon>
    </lineage>
</organism>
<dbReference type="EMBL" id="JABACI010000001">
    <property type="protein sequence ID" value="NLP82785.1"/>
    <property type="molecule type" value="Genomic_DNA"/>
</dbReference>
<name>A0ABX1K9H5_9MICO</name>
<dbReference type="InterPro" id="IPR000639">
    <property type="entry name" value="Epox_hydrolase-like"/>
</dbReference>
<dbReference type="Pfam" id="PF00561">
    <property type="entry name" value="Abhydrolase_1"/>
    <property type="match status" value="1"/>
</dbReference>
<proteinExistence type="predicted"/>
<dbReference type="Gene3D" id="3.40.50.1820">
    <property type="entry name" value="alpha/beta hydrolase"/>
    <property type="match status" value="1"/>
</dbReference>
<sequence length="288" mass="31795">MRAAEPRETGFVDRGDVSIHYEVYGAGTPAVYLLMPDTIVESRGWKAQVPFLARQFRVIVSDPRGNGGSGTPTVHEGFADRLMIDDAWAVMDAVGVEQAVLVGLCTGAGYAVLMAAEKPERVLGVCAINPGLQLGPPLPHKVEFDFDEPRERYTGWQKLNRHYWMADWPDFARFFFAEMFPEPHSTKQREDCVEWALQTTPEAMILAGYAPPYPGDEAQTVAIAEAVRCPVLVITGSLDRCQNPERGGRLAQLTGGKHVIIDGGGHLPQARDPVRVNLLLRDFVRRVA</sequence>
<dbReference type="PANTHER" id="PTHR43433">
    <property type="entry name" value="HYDROLASE, ALPHA/BETA FOLD FAMILY PROTEIN"/>
    <property type="match status" value="1"/>
</dbReference>
<comment type="caution">
    <text evidence="3">The sequence shown here is derived from an EMBL/GenBank/DDBJ whole genome shotgun (WGS) entry which is preliminary data.</text>
</comment>
<evidence type="ECO:0000256" key="1">
    <source>
        <dbReference type="ARBA" id="ARBA00022559"/>
    </source>
</evidence>
<keyword evidence="1" id="KW-0560">Oxidoreductase</keyword>
<keyword evidence="1" id="KW-0575">Peroxidase</keyword>
<reference evidence="3 4" key="1">
    <citation type="submission" date="2020-04" db="EMBL/GenBank/DDBJ databases">
        <title>CFH 90308 Microbacterium sp.</title>
        <authorList>
            <person name="Nie G."/>
            <person name="Ming H."/>
            <person name="Xia T."/>
        </authorList>
    </citation>
    <scope>NUCLEOTIDE SEQUENCE [LARGE SCALE GENOMIC DNA]</scope>
    <source>
        <strain evidence="3 4">CFH 90308</strain>
    </source>
</reference>
<dbReference type="PRINTS" id="PR00412">
    <property type="entry name" value="EPOXHYDRLASE"/>
</dbReference>
<dbReference type="InterPro" id="IPR029058">
    <property type="entry name" value="AB_hydrolase_fold"/>
</dbReference>
<evidence type="ECO:0000313" key="3">
    <source>
        <dbReference type="EMBL" id="NLP82785.1"/>
    </source>
</evidence>
<dbReference type="GO" id="GO:0016787">
    <property type="term" value="F:hydrolase activity"/>
    <property type="evidence" value="ECO:0007669"/>
    <property type="project" value="UniProtKB-KW"/>
</dbReference>
<dbReference type="InterPro" id="IPR000073">
    <property type="entry name" value="AB_hydrolase_1"/>
</dbReference>
<protein>
    <submittedName>
        <fullName evidence="3">Alpha/beta hydrolase</fullName>
    </submittedName>
</protein>
<feature type="domain" description="AB hydrolase-1" evidence="2">
    <location>
        <begin position="45"/>
        <end position="155"/>
    </location>
</feature>